<sequence length="64" mass="7712">MKEKRDFDSTHEYHVNTSKGLLTETHEGFDLLPHRPRQSFYADIKWVKVQPTYLRNKIPINLDR</sequence>
<evidence type="ECO:0000313" key="2">
    <source>
        <dbReference type="Proteomes" id="UP000183832"/>
    </source>
</evidence>
<evidence type="ECO:0000313" key="1">
    <source>
        <dbReference type="EMBL" id="CRK94402.1"/>
    </source>
</evidence>
<keyword evidence="2" id="KW-1185">Reference proteome</keyword>
<reference evidence="1 2" key="1">
    <citation type="submission" date="2015-04" db="EMBL/GenBank/DDBJ databases">
        <authorList>
            <person name="Syromyatnikov M.Y."/>
            <person name="Popov V.N."/>
        </authorList>
    </citation>
    <scope>NUCLEOTIDE SEQUENCE [LARGE SCALE GENOMIC DNA]</scope>
</reference>
<dbReference type="AlphaFoldDB" id="A0A1J1I3R5"/>
<organism evidence="1 2">
    <name type="scientific">Clunio marinus</name>
    <dbReference type="NCBI Taxonomy" id="568069"/>
    <lineage>
        <taxon>Eukaryota</taxon>
        <taxon>Metazoa</taxon>
        <taxon>Ecdysozoa</taxon>
        <taxon>Arthropoda</taxon>
        <taxon>Hexapoda</taxon>
        <taxon>Insecta</taxon>
        <taxon>Pterygota</taxon>
        <taxon>Neoptera</taxon>
        <taxon>Endopterygota</taxon>
        <taxon>Diptera</taxon>
        <taxon>Nematocera</taxon>
        <taxon>Chironomoidea</taxon>
        <taxon>Chironomidae</taxon>
        <taxon>Clunio</taxon>
    </lineage>
</organism>
<name>A0A1J1I3R5_9DIPT</name>
<accession>A0A1J1I3R5</accession>
<proteinExistence type="predicted"/>
<dbReference type="Proteomes" id="UP000183832">
    <property type="component" value="Unassembled WGS sequence"/>
</dbReference>
<gene>
    <name evidence="1" type="ORF">CLUMA_CG007909</name>
</gene>
<dbReference type="EMBL" id="CVRI01000038">
    <property type="protein sequence ID" value="CRK94402.1"/>
    <property type="molecule type" value="Genomic_DNA"/>
</dbReference>
<protein>
    <submittedName>
        <fullName evidence="1">CLUMA_CG007909, isoform A</fullName>
    </submittedName>
</protein>